<organism evidence="3 4">
    <name type="scientific">Chromobacterium haemolyticum</name>
    <dbReference type="NCBI Taxonomy" id="394935"/>
    <lineage>
        <taxon>Bacteria</taxon>
        <taxon>Pseudomonadati</taxon>
        <taxon>Pseudomonadota</taxon>
        <taxon>Betaproteobacteria</taxon>
        <taxon>Neisseriales</taxon>
        <taxon>Chromobacteriaceae</taxon>
        <taxon>Chromobacterium</taxon>
    </lineage>
</organism>
<dbReference type="RefSeq" id="WP_048414803.1">
    <property type="nucleotide sequence ID" value="NZ_CP109905.1"/>
</dbReference>
<dbReference type="AlphaFoldDB" id="A0A1W0D811"/>
<dbReference type="InterPro" id="IPR005545">
    <property type="entry name" value="YCII"/>
</dbReference>
<dbReference type="PANTHER" id="PTHR33606">
    <property type="entry name" value="PROTEIN YCII"/>
    <property type="match status" value="1"/>
</dbReference>
<feature type="domain" description="YCII-related" evidence="2">
    <location>
        <begin position="1"/>
        <end position="94"/>
    </location>
</feature>
<name>A0A1W0D811_9NEIS</name>
<dbReference type="InterPro" id="IPR011008">
    <property type="entry name" value="Dimeric_a/b-barrel"/>
</dbReference>
<comment type="caution">
    <text evidence="3">The sequence shown here is derived from an EMBL/GenBank/DDBJ whole genome shotgun (WGS) entry which is preliminary data.</text>
</comment>
<dbReference type="Gene3D" id="3.30.70.1060">
    <property type="entry name" value="Dimeric alpha+beta barrel"/>
    <property type="match status" value="1"/>
</dbReference>
<dbReference type="InterPro" id="IPR051807">
    <property type="entry name" value="Sec-metab_biosynth-assoc"/>
</dbReference>
<proteinExistence type="inferred from homology"/>
<dbReference type="SUPFAM" id="SSF54909">
    <property type="entry name" value="Dimeric alpha+beta barrel"/>
    <property type="match status" value="1"/>
</dbReference>
<protein>
    <recommendedName>
        <fullName evidence="2">YCII-related domain-containing protein</fullName>
    </recommendedName>
</protein>
<accession>A0A1W0D811</accession>
<dbReference type="Proteomes" id="UP000192721">
    <property type="component" value="Unassembled WGS sequence"/>
</dbReference>
<gene>
    <name evidence="3" type="ORF">B0T45_03990</name>
</gene>
<evidence type="ECO:0000313" key="3">
    <source>
        <dbReference type="EMBL" id="OQS43139.1"/>
    </source>
</evidence>
<dbReference type="NCBIfam" id="NF008473">
    <property type="entry name" value="PRK11370.1"/>
    <property type="match status" value="1"/>
</dbReference>
<dbReference type="Pfam" id="PF03795">
    <property type="entry name" value="YCII"/>
    <property type="match status" value="1"/>
</dbReference>
<reference evidence="3 4" key="1">
    <citation type="submission" date="2017-02" db="EMBL/GenBank/DDBJ databases">
        <title>Chromobacterium haemolyticum H5244.</title>
        <authorList>
            <person name="Gulvik C.A."/>
        </authorList>
    </citation>
    <scope>NUCLEOTIDE SEQUENCE [LARGE SCALE GENOMIC DNA]</scope>
    <source>
        <strain evidence="3 4">H5244</strain>
    </source>
</reference>
<sequence>MLYAIIGQDHEDSLPRRLEARPAHLARLQALQDAGRLVLAGPCPAIDSASPGPAGFSGSLIVAEFESLDAAQAWADADPYVAAGVYAGVSVKPFLKVLPQ</sequence>
<dbReference type="EMBL" id="MUKV01000003">
    <property type="protein sequence ID" value="OQS43139.1"/>
    <property type="molecule type" value="Genomic_DNA"/>
</dbReference>
<evidence type="ECO:0000313" key="4">
    <source>
        <dbReference type="Proteomes" id="UP000192721"/>
    </source>
</evidence>
<evidence type="ECO:0000256" key="1">
    <source>
        <dbReference type="ARBA" id="ARBA00007689"/>
    </source>
</evidence>
<dbReference type="PANTHER" id="PTHR33606:SF3">
    <property type="entry name" value="PROTEIN YCII"/>
    <property type="match status" value="1"/>
</dbReference>
<evidence type="ECO:0000259" key="2">
    <source>
        <dbReference type="Pfam" id="PF03795"/>
    </source>
</evidence>
<comment type="similarity">
    <text evidence="1">Belongs to the YciI family.</text>
</comment>